<keyword evidence="3" id="KW-1185">Reference proteome</keyword>
<protein>
    <recommendedName>
        <fullName evidence="1">F-box domain-containing protein</fullName>
    </recommendedName>
</protein>
<dbReference type="AlphaFoldDB" id="A0A9W9DSI5"/>
<dbReference type="EMBL" id="JAOTPV010000004">
    <property type="protein sequence ID" value="KAJ4483514.1"/>
    <property type="molecule type" value="Genomic_DNA"/>
</dbReference>
<dbReference type="OrthoDB" id="2688364at2759"/>
<evidence type="ECO:0000313" key="2">
    <source>
        <dbReference type="EMBL" id="KAJ4483514.1"/>
    </source>
</evidence>
<accession>A0A9W9DSI5</accession>
<dbReference type="SMART" id="SM00256">
    <property type="entry name" value="FBOX"/>
    <property type="match status" value="1"/>
</dbReference>
<evidence type="ECO:0000259" key="1">
    <source>
        <dbReference type="PROSITE" id="PS50181"/>
    </source>
</evidence>
<proteinExistence type="predicted"/>
<dbReference type="SUPFAM" id="SSF81383">
    <property type="entry name" value="F-box domain"/>
    <property type="match status" value="1"/>
</dbReference>
<comment type="caution">
    <text evidence="2">The sequence shown here is derived from an EMBL/GenBank/DDBJ whole genome shotgun (WGS) entry which is preliminary data.</text>
</comment>
<dbReference type="Proteomes" id="UP001150266">
    <property type="component" value="Unassembled WGS sequence"/>
</dbReference>
<dbReference type="Pfam" id="PF12937">
    <property type="entry name" value="F-box-like"/>
    <property type="match status" value="1"/>
</dbReference>
<dbReference type="InterPro" id="IPR036047">
    <property type="entry name" value="F-box-like_dom_sf"/>
</dbReference>
<sequence length="455" mass="51607">MCWRIKTSLLPTRMSFIQLPDDILINVLSFLSPPEILLLRKTCKQLQALTLERTIWSNVYRNSGYFLPPGPTASQTINELERVLLHAYRWDPLWADLAHLQKRNPRPLKSDPSHVRNLVLYQGKYLAVGVLDALILYDLHTGNEIFRHDIPTIPVWLCPQNHPKGGDANCYIPFASTLLAIDDGPAFELRICEIDTLGNATIHALTDIRLNRGSVVGVGYDFFVTSHGLDNISLLHIPSQNRYILNAKTPIRDLTNVIFLPGHVVLILTEYENRVGKKYFELYRLPDFLVMKTGSCLSPTHRETISMHFTEASLFSSDTSLDGRGTVWLVILAGIQLWPLRINLQPDGSMAFYKPEYDAYRFTEPLAVHAYDFHFTVTSTTNGLQGRGISKYATPKLSWLKYDVCWGRNGNVTITMSALENDILPDFLMYDFDAYRGLFCGTSYSETISVLDLVS</sequence>
<organism evidence="2 3">
    <name type="scientific">Lentinula aciculospora</name>
    <dbReference type="NCBI Taxonomy" id="153920"/>
    <lineage>
        <taxon>Eukaryota</taxon>
        <taxon>Fungi</taxon>
        <taxon>Dikarya</taxon>
        <taxon>Basidiomycota</taxon>
        <taxon>Agaricomycotina</taxon>
        <taxon>Agaricomycetes</taxon>
        <taxon>Agaricomycetidae</taxon>
        <taxon>Agaricales</taxon>
        <taxon>Marasmiineae</taxon>
        <taxon>Omphalotaceae</taxon>
        <taxon>Lentinula</taxon>
    </lineage>
</organism>
<gene>
    <name evidence="2" type="ORF">J3R30DRAFT_3449115</name>
</gene>
<dbReference type="InterPro" id="IPR001810">
    <property type="entry name" value="F-box_dom"/>
</dbReference>
<evidence type="ECO:0000313" key="3">
    <source>
        <dbReference type="Proteomes" id="UP001150266"/>
    </source>
</evidence>
<reference evidence="2" key="1">
    <citation type="submission" date="2022-08" db="EMBL/GenBank/DDBJ databases">
        <title>A Global Phylogenomic Analysis of the Shiitake Genus Lentinula.</title>
        <authorList>
            <consortium name="DOE Joint Genome Institute"/>
            <person name="Sierra-Patev S."/>
            <person name="Min B."/>
            <person name="Naranjo-Ortiz M."/>
            <person name="Looney B."/>
            <person name="Konkel Z."/>
            <person name="Slot J.C."/>
            <person name="Sakamoto Y."/>
            <person name="Steenwyk J.L."/>
            <person name="Rokas A."/>
            <person name="Carro J."/>
            <person name="Camarero S."/>
            <person name="Ferreira P."/>
            <person name="Molpeceres G."/>
            <person name="Ruiz-Duenas F.J."/>
            <person name="Serrano A."/>
            <person name="Henrissat B."/>
            <person name="Drula E."/>
            <person name="Hughes K.W."/>
            <person name="Mata J.L."/>
            <person name="Ishikawa N.K."/>
            <person name="Vargas-Isla R."/>
            <person name="Ushijima S."/>
            <person name="Smith C.A."/>
            <person name="Ahrendt S."/>
            <person name="Andreopoulos W."/>
            <person name="He G."/>
            <person name="Labutti K."/>
            <person name="Lipzen A."/>
            <person name="Ng V."/>
            <person name="Riley R."/>
            <person name="Sandor L."/>
            <person name="Barry K."/>
            <person name="Martinez A.T."/>
            <person name="Xiao Y."/>
            <person name="Gibbons J.G."/>
            <person name="Terashima K."/>
            <person name="Grigoriev I.V."/>
            <person name="Hibbett D.S."/>
        </authorList>
    </citation>
    <scope>NUCLEOTIDE SEQUENCE</scope>
    <source>
        <strain evidence="2">JLM2183</strain>
    </source>
</reference>
<name>A0A9W9DSI5_9AGAR</name>
<feature type="domain" description="F-box" evidence="1">
    <location>
        <begin position="13"/>
        <end position="59"/>
    </location>
</feature>
<dbReference type="Gene3D" id="1.20.1280.50">
    <property type="match status" value="1"/>
</dbReference>
<dbReference type="PROSITE" id="PS50181">
    <property type="entry name" value="FBOX"/>
    <property type="match status" value="1"/>
</dbReference>